<evidence type="ECO:0000259" key="2">
    <source>
        <dbReference type="SMART" id="SM01006"/>
    </source>
</evidence>
<name>A0ABT2YNW3_9GAMM</name>
<sequence length="324" mass="37400">MTGNSCNLQNTLPSGQSISVQGDVYSISLPSGSVEVHKNNDGQGKLTHLSTSSKELIQGLASLVVYYPELKCILLESPIAEDLDDLVSLNSEGQSILWREVLLQIPSYWLKKETRLPFPHKQVLSNQGYHPIRPKPQKGELYRRYIPQLQQEIALYGLELEEHLELFHKWQNNARVAVFWDQADSLEEHRGYLKDQLANNKNQLLIAYLNDEPFAYIEAYWAKEDRIAPYYNAGDYDRGIHMLVGEEKHRGPHKVAAWLPSVCHFLYLSDPRTQRIVSEPRADNQKMIHYLQTYGFAKLKEFDFPHKRSALMSQLRDAFFSLPF</sequence>
<dbReference type="PANTHER" id="PTHR31438:SF1">
    <property type="entry name" value="LYSINE N-ACYLTRANSFERASE C17G9.06C-RELATED"/>
    <property type="match status" value="1"/>
</dbReference>
<dbReference type="EMBL" id="JAOVZB010000001">
    <property type="protein sequence ID" value="MCV2401576.1"/>
    <property type="molecule type" value="Genomic_DNA"/>
</dbReference>
<comment type="caution">
    <text evidence="3">The sequence shown here is derived from an EMBL/GenBank/DDBJ whole genome shotgun (WGS) entry which is preliminary data.</text>
</comment>
<accession>A0ABT2YNW3</accession>
<organism evidence="3 4">
    <name type="scientific">Marinomonas sargassi</name>
    <dbReference type="NCBI Taxonomy" id="2984494"/>
    <lineage>
        <taxon>Bacteria</taxon>
        <taxon>Pseudomonadati</taxon>
        <taxon>Pseudomonadota</taxon>
        <taxon>Gammaproteobacteria</taxon>
        <taxon>Oceanospirillales</taxon>
        <taxon>Oceanospirillaceae</taxon>
        <taxon>Marinomonas</taxon>
    </lineage>
</organism>
<dbReference type="Gene3D" id="3.40.630.30">
    <property type="match status" value="1"/>
</dbReference>
<dbReference type="InterPro" id="IPR016181">
    <property type="entry name" value="Acyl_CoA_acyltransferase"/>
</dbReference>
<dbReference type="PANTHER" id="PTHR31438">
    <property type="entry name" value="LYSINE N-ACYLTRANSFERASE C17G9.06C-RELATED"/>
    <property type="match status" value="1"/>
</dbReference>
<evidence type="ECO:0000313" key="4">
    <source>
        <dbReference type="Proteomes" id="UP001209713"/>
    </source>
</evidence>
<keyword evidence="4" id="KW-1185">Reference proteome</keyword>
<reference evidence="3 4" key="1">
    <citation type="submission" date="2022-10" db="EMBL/GenBank/DDBJ databases">
        <title>Marinomonas transparenta sp. nov. and Marinomonas sargassi sp. nov., isolated from marine alga (Sargassum natans (L.) Gaillon).</title>
        <authorList>
            <person name="Wang Y."/>
        </authorList>
    </citation>
    <scope>NUCLEOTIDE SEQUENCE [LARGE SCALE GENOMIC DNA]</scope>
    <source>
        <strain evidence="3 4">C2222</strain>
    </source>
</reference>
<dbReference type="Proteomes" id="UP001209713">
    <property type="component" value="Unassembled WGS sequence"/>
</dbReference>
<comment type="pathway">
    <text evidence="1">Siderophore biosynthesis.</text>
</comment>
<dbReference type="Pfam" id="PF13523">
    <property type="entry name" value="Acetyltransf_8"/>
    <property type="match status" value="1"/>
</dbReference>
<feature type="domain" description="Acyltransferase MbtK/IucB-like conserved" evidence="2">
    <location>
        <begin position="156"/>
        <end position="204"/>
    </location>
</feature>
<dbReference type="SUPFAM" id="SSF55729">
    <property type="entry name" value="Acyl-CoA N-acyltransferases (Nat)"/>
    <property type="match status" value="1"/>
</dbReference>
<evidence type="ECO:0000256" key="1">
    <source>
        <dbReference type="ARBA" id="ARBA00004924"/>
    </source>
</evidence>
<proteinExistence type="predicted"/>
<dbReference type="InterPro" id="IPR019432">
    <property type="entry name" value="Acyltransferase_MbtK/IucB-like"/>
</dbReference>
<dbReference type="SMART" id="SM01006">
    <property type="entry name" value="AlcB"/>
    <property type="match status" value="1"/>
</dbReference>
<gene>
    <name evidence="3" type="ORF">OFY17_01650</name>
</gene>
<dbReference type="RefSeq" id="WP_263528950.1">
    <property type="nucleotide sequence ID" value="NZ_JAOVZB010000001.1"/>
</dbReference>
<evidence type="ECO:0000313" key="3">
    <source>
        <dbReference type="EMBL" id="MCV2401576.1"/>
    </source>
</evidence>
<protein>
    <submittedName>
        <fullName evidence="3">Acetyltransferase</fullName>
    </submittedName>
</protein>